<keyword evidence="1" id="KW-0812">Transmembrane</keyword>
<protein>
    <submittedName>
        <fullName evidence="2">Transcription termination factor Rho</fullName>
    </submittedName>
</protein>
<organism evidence="2 3">
    <name type="scientific">Flavobacterium frigidimaris</name>
    <dbReference type="NCBI Taxonomy" id="262320"/>
    <lineage>
        <taxon>Bacteria</taxon>
        <taxon>Pseudomonadati</taxon>
        <taxon>Bacteroidota</taxon>
        <taxon>Flavobacteriia</taxon>
        <taxon>Flavobacteriales</taxon>
        <taxon>Flavobacteriaceae</taxon>
        <taxon>Flavobacterium</taxon>
    </lineage>
</organism>
<dbReference type="Pfam" id="PF14126">
    <property type="entry name" value="DUF4293"/>
    <property type="match status" value="1"/>
</dbReference>
<feature type="transmembrane region" description="Helical" evidence="1">
    <location>
        <begin position="105"/>
        <end position="124"/>
    </location>
</feature>
<feature type="transmembrane region" description="Helical" evidence="1">
    <location>
        <begin position="7"/>
        <end position="29"/>
    </location>
</feature>
<keyword evidence="3" id="KW-1185">Reference proteome</keyword>
<evidence type="ECO:0000313" key="3">
    <source>
        <dbReference type="Proteomes" id="UP000198382"/>
    </source>
</evidence>
<feature type="transmembrane region" description="Helical" evidence="1">
    <location>
        <begin position="41"/>
        <end position="61"/>
    </location>
</feature>
<comment type="caution">
    <text evidence="2">The sequence shown here is derived from an EMBL/GenBank/DDBJ whole genome shotgun (WGS) entry which is preliminary data.</text>
</comment>
<feature type="transmembrane region" description="Helical" evidence="1">
    <location>
        <begin position="73"/>
        <end position="90"/>
    </location>
</feature>
<dbReference type="EMBL" id="MUGV01000013">
    <property type="protein sequence ID" value="OXA80400.1"/>
    <property type="molecule type" value="Genomic_DNA"/>
</dbReference>
<evidence type="ECO:0000313" key="2">
    <source>
        <dbReference type="EMBL" id="OXA80400.1"/>
    </source>
</evidence>
<accession>A0ABX4BTT3</accession>
<dbReference type="RefSeq" id="WP_074658619.1">
    <property type="nucleotide sequence ID" value="NZ_MUGV01000013.1"/>
</dbReference>
<sequence>MIQRIQTVYLLLTFVVTGVLMFFIPLWTLNTGKAFYFMQDQFYTILLGLSTMLTIVSIISFKKRQNQFVMNRLNIILNLILLGLFVYRSLNVSGETVNAVSEKGIGMFLPIVAIVLLVLANKAIKKDEDLVKSVDRLR</sequence>
<dbReference type="InterPro" id="IPR025635">
    <property type="entry name" value="DUF4293"/>
</dbReference>
<keyword evidence="1" id="KW-0472">Membrane</keyword>
<gene>
    <name evidence="2" type="ORF">B0A65_07160</name>
</gene>
<keyword evidence="1" id="KW-1133">Transmembrane helix</keyword>
<reference evidence="2 3" key="1">
    <citation type="submission" date="2016-11" db="EMBL/GenBank/DDBJ databases">
        <title>Whole genomes of Flavobacteriaceae.</title>
        <authorList>
            <person name="Stine C."/>
            <person name="Li C."/>
            <person name="Tadesse D."/>
        </authorList>
    </citation>
    <scope>NUCLEOTIDE SEQUENCE [LARGE SCALE GENOMIC DNA]</scope>
    <source>
        <strain evidence="2 3">DSM 15937</strain>
    </source>
</reference>
<name>A0ABX4BTT3_FLAFR</name>
<proteinExistence type="predicted"/>
<evidence type="ECO:0000256" key="1">
    <source>
        <dbReference type="SAM" id="Phobius"/>
    </source>
</evidence>
<dbReference type="Proteomes" id="UP000198382">
    <property type="component" value="Unassembled WGS sequence"/>
</dbReference>